<keyword evidence="4" id="KW-1185">Reference proteome</keyword>
<dbReference type="InterPro" id="IPR006311">
    <property type="entry name" value="TAT_signal"/>
</dbReference>
<feature type="chain" id="PRO_5038756576" description="Lipoprotein" evidence="2">
    <location>
        <begin position="28"/>
        <end position="186"/>
    </location>
</feature>
<name>A0A839QUK1_9MICO</name>
<protein>
    <recommendedName>
        <fullName evidence="5">Lipoprotein</fullName>
    </recommendedName>
</protein>
<dbReference type="Proteomes" id="UP000568050">
    <property type="component" value="Unassembled WGS sequence"/>
</dbReference>
<feature type="region of interest" description="Disordered" evidence="1">
    <location>
        <begin position="32"/>
        <end position="64"/>
    </location>
</feature>
<evidence type="ECO:0000313" key="3">
    <source>
        <dbReference type="EMBL" id="MBB3023415.1"/>
    </source>
</evidence>
<feature type="signal peptide" evidence="2">
    <location>
        <begin position="1"/>
        <end position="27"/>
    </location>
</feature>
<evidence type="ECO:0000256" key="2">
    <source>
        <dbReference type="SAM" id="SignalP"/>
    </source>
</evidence>
<proteinExistence type="predicted"/>
<dbReference type="EMBL" id="JACHWP010000005">
    <property type="protein sequence ID" value="MBB3023415.1"/>
    <property type="molecule type" value="Genomic_DNA"/>
</dbReference>
<evidence type="ECO:0000256" key="1">
    <source>
        <dbReference type="SAM" id="MobiDB-lite"/>
    </source>
</evidence>
<dbReference type="AlphaFoldDB" id="A0A839QUK1"/>
<sequence length="186" mass="19494">MDITADPRLHRRRLLGACASLSILALAAACGTRRPTTGPSGAAPTDPATPSPSPAPTVRGIPLTEVPDPIELGIGESISIELGHSHPSVGMQYYVVIGDQRHSSRIDDPTIGAEITHISADPGPIEPGGDRGHSVLTITGTAPGEQEVRVLYCFQSAPDQNGSCDQKRVGSAEGLTDETFRVRVEE</sequence>
<evidence type="ECO:0000313" key="4">
    <source>
        <dbReference type="Proteomes" id="UP000568050"/>
    </source>
</evidence>
<accession>A0A839QUK1</accession>
<dbReference type="PROSITE" id="PS51318">
    <property type="entry name" value="TAT"/>
    <property type="match status" value="1"/>
</dbReference>
<keyword evidence="2" id="KW-0732">Signal</keyword>
<evidence type="ECO:0008006" key="5">
    <source>
        <dbReference type="Google" id="ProtNLM"/>
    </source>
</evidence>
<gene>
    <name evidence="3" type="ORF">FHX50_001710</name>
</gene>
<feature type="compositionally biased region" description="Low complexity" evidence="1">
    <location>
        <begin position="32"/>
        <end position="46"/>
    </location>
</feature>
<dbReference type="RefSeq" id="WP_183376576.1">
    <property type="nucleotide sequence ID" value="NZ_JACHWP010000005.1"/>
</dbReference>
<comment type="caution">
    <text evidence="3">The sequence shown here is derived from an EMBL/GenBank/DDBJ whole genome shotgun (WGS) entry which is preliminary data.</text>
</comment>
<organism evidence="3 4">
    <name type="scientific">Helcobacillus massiliensis</name>
    <dbReference type="NCBI Taxonomy" id="521392"/>
    <lineage>
        <taxon>Bacteria</taxon>
        <taxon>Bacillati</taxon>
        <taxon>Actinomycetota</taxon>
        <taxon>Actinomycetes</taxon>
        <taxon>Micrococcales</taxon>
        <taxon>Dermabacteraceae</taxon>
        <taxon>Helcobacillus</taxon>
    </lineage>
</organism>
<reference evidence="3 4" key="1">
    <citation type="submission" date="2020-08" db="EMBL/GenBank/DDBJ databases">
        <title>Sequencing the genomes of 1000 actinobacteria strains.</title>
        <authorList>
            <person name="Klenk H.-P."/>
        </authorList>
    </citation>
    <scope>NUCLEOTIDE SEQUENCE [LARGE SCALE GENOMIC DNA]</scope>
    <source>
        <strain evidence="3 4">DSM 23040</strain>
    </source>
</reference>